<evidence type="ECO:0000313" key="1">
    <source>
        <dbReference type="EMBL" id="OGZ43569.1"/>
    </source>
</evidence>
<dbReference type="STRING" id="1802114.A2719_00310"/>
<accession>A0A1G2FZT0</accession>
<name>A0A1G2FZT0_9BACT</name>
<gene>
    <name evidence="1" type="ORF">A2719_00310</name>
</gene>
<proteinExistence type="predicted"/>
<evidence type="ECO:0000313" key="2">
    <source>
        <dbReference type="Proteomes" id="UP000177480"/>
    </source>
</evidence>
<dbReference type="Proteomes" id="UP000177480">
    <property type="component" value="Unassembled WGS sequence"/>
</dbReference>
<dbReference type="EMBL" id="MHNK01000013">
    <property type="protein sequence ID" value="OGZ43569.1"/>
    <property type="molecule type" value="Genomic_DNA"/>
</dbReference>
<dbReference type="AlphaFoldDB" id="A0A1G2FZT0"/>
<organism evidence="1 2">
    <name type="scientific">Candidatus Ryanbacteria bacterium RIFCSPHIGHO2_01_FULL_45_22</name>
    <dbReference type="NCBI Taxonomy" id="1802114"/>
    <lineage>
        <taxon>Bacteria</taxon>
        <taxon>Candidatus Ryaniibacteriota</taxon>
    </lineage>
</organism>
<protein>
    <submittedName>
        <fullName evidence="1">Uncharacterized protein</fullName>
    </submittedName>
</protein>
<sequence>MYISFFTQKKVLMLSVGIALAVVLMNFIDVSATHVQIDSNLSVSPNIISFSTVFPGEVHFKPLTVDLSDQFLASPIHDDVEYRIVQKPKPRVDTPEERAYCAAYPNDFSRCYPSLCPYLSKTADNTPSNDTSVPAFHDPNAPSSIAYGRLAKSDNDVKDDWIIDLHTPCFKGQCDQTNSVPFEYQLDPSMQGEVFGCDLVVEVLSISFVKDCPLCERDQSGHPVTVTVQNNITIDFTTNPPTYSGDPVLQPYVTYDTSGPTPDTWKAVFDLEGKALIIKSGATIKTQQVGTGNQKYAPGIVIKSRCTLDIEDDAGVVVNSLNRNAGDILLQFDGDMRIDGLVHNEVSGTRNLPGKITVASKCGDIIEGRSGLVQVLGIDNGGNDINVLACQKGNITTNGLVMSRAKAHTQPVTQNRPDINLAAFHGSVTINATSTNPLFNEYDYAGTKYDLWGGLLSWVTENINPGSVNIQAENDIVVNGHGRDNRRSFGTIAAVTNTNDTHGGTIDARSTNGSIIARDRAFDVSGKNQQNPNIAAIRLAAAKAITFIRFGVNNDFNPVVDASASGNNSRGGANTIRAYQNSITNGANALVSALATGSNSTNGTNSLTSCTGVLNAGAISPADGNAGDDTATCSQLAPDPLWSGCELFLPQ</sequence>
<comment type="caution">
    <text evidence="1">The sequence shown here is derived from an EMBL/GenBank/DDBJ whole genome shotgun (WGS) entry which is preliminary data.</text>
</comment>
<reference evidence="1 2" key="1">
    <citation type="journal article" date="2016" name="Nat. Commun.">
        <title>Thousands of microbial genomes shed light on interconnected biogeochemical processes in an aquifer system.</title>
        <authorList>
            <person name="Anantharaman K."/>
            <person name="Brown C.T."/>
            <person name="Hug L.A."/>
            <person name="Sharon I."/>
            <person name="Castelle C.J."/>
            <person name="Probst A.J."/>
            <person name="Thomas B.C."/>
            <person name="Singh A."/>
            <person name="Wilkins M.J."/>
            <person name="Karaoz U."/>
            <person name="Brodie E.L."/>
            <person name="Williams K.H."/>
            <person name="Hubbard S.S."/>
            <person name="Banfield J.F."/>
        </authorList>
    </citation>
    <scope>NUCLEOTIDE SEQUENCE [LARGE SCALE GENOMIC DNA]</scope>
</reference>